<organism evidence="2">
    <name type="scientific">freshwater metagenome</name>
    <dbReference type="NCBI Taxonomy" id="449393"/>
    <lineage>
        <taxon>unclassified sequences</taxon>
        <taxon>metagenomes</taxon>
        <taxon>ecological metagenomes</taxon>
    </lineage>
</organism>
<evidence type="ECO:0000313" key="2">
    <source>
        <dbReference type="EMBL" id="CAB4694576.1"/>
    </source>
</evidence>
<feature type="transmembrane region" description="Helical" evidence="1">
    <location>
        <begin position="524"/>
        <end position="543"/>
    </location>
</feature>
<dbReference type="InterPro" id="IPR050834">
    <property type="entry name" value="Glycosyltransf_2"/>
</dbReference>
<name>A0A6J6P7H4_9ZZZZ</name>
<dbReference type="AlphaFoldDB" id="A0A6J6P7H4"/>
<feature type="transmembrane region" description="Helical" evidence="1">
    <location>
        <begin position="777"/>
        <end position="801"/>
    </location>
</feature>
<feature type="transmembrane region" description="Helical" evidence="1">
    <location>
        <begin position="477"/>
        <end position="503"/>
    </location>
</feature>
<keyword evidence="1" id="KW-1133">Transmembrane helix</keyword>
<dbReference type="Gene3D" id="3.90.550.10">
    <property type="entry name" value="Spore Coat Polysaccharide Biosynthesis Protein SpsA, Chain A"/>
    <property type="match status" value="1"/>
</dbReference>
<proteinExistence type="predicted"/>
<feature type="transmembrane region" description="Helical" evidence="1">
    <location>
        <begin position="680"/>
        <end position="700"/>
    </location>
</feature>
<dbReference type="EMBL" id="CAEZXR010000050">
    <property type="protein sequence ID" value="CAB4694576.1"/>
    <property type="molecule type" value="Genomic_DNA"/>
</dbReference>
<dbReference type="PANTHER" id="PTHR43685:SF3">
    <property type="entry name" value="SLR2126 PROTEIN"/>
    <property type="match status" value="1"/>
</dbReference>
<keyword evidence="1" id="KW-0472">Membrane</keyword>
<gene>
    <name evidence="2" type="ORF">UFOPK2579_00608</name>
</gene>
<feature type="transmembrane region" description="Helical" evidence="1">
    <location>
        <begin position="740"/>
        <end position="765"/>
    </location>
</feature>
<dbReference type="InterPro" id="IPR029044">
    <property type="entry name" value="Nucleotide-diphossugar_trans"/>
</dbReference>
<reference evidence="2" key="1">
    <citation type="submission" date="2020-05" db="EMBL/GenBank/DDBJ databases">
        <authorList>
            <person name="Chiriac C."/>
            <person name="Salcher M."/>
            <person name="Ghai R."/>
            <person name="Kavagutti S V."/>
        </authorList>
    </citation>
    <scope>NUCLEOTIDE SEQUENCE</scope>
</reference>
<dbReference type="Pfam" id="PF13641">
    <property type="entry name" value="Glyco_tranf_2_3"/>
    <property type="match status" value="1"/>
</dbReference>
<keyword evidence="1" id="KW-0812">Transmembrane</keyword>
<dbReference type="SUPFAM" id="SSF53448">
    <property type="entry name" value="Nucleotide-diphospho-sugar transferases"/>
    <property type="match status" value="1"/>
</dbReference>
<feature type="transmembrane region" description="Helical" evidence="1">
    <location>
        <begin position="946"/>
        <end position="967"/>
    </location>
</feature>
<sequence length="976" mass="102298">MSGVQVGDEVVAAAARPDPHGEIVAAILVSHDGARWLPAVIEGLQTQTRPLDQVVVVDTTSRDESPALLEAAFGPVRTAPGSTGYPVAVRLGLEQVDPRASWIWLLHDDANPDPGALEALLAAAADHPEASILGPKLREWPSLRRLLELGVTISGTGRRETGLERGEYDQGQHDDVRRVLAVNTAGMLVRRDVLEQLGGFDEQLPVFGNDLDFGWRAAAAGHQTLIVPQAVVFHAEAAHRGVRTTPLTGRHTHYQERRAALYTLVVNGRARALPLQIVRLTLGTLLRVLGFLLVRSVGEALDELAALVSLMSSPRQVLAARRERQGRVTASPQQVRRLLAPAWLPYRHGLDALSDLAAAATNQAADVAERRRAVAAELDPASFAARRPVVTDDDEMPEADSGLVARFLTNPVAVLMALLVVVAVVAARPAFGPVSGGGLSPAPDSVWSWWRLHLESWHPLGAGTDVPAPAYLLPLTLLATLLGASPTAAVSAVLVAAVPVGLWGAWRFLRVAGRLVSPRGTPRWMLLAGSATYALVPAGSGAWGDGRLGTVASAALLPWLAHAALGFADPDGDRRRRAAWRAGLLLTVVTAATPVAWLFALVLGAVVTAAGLAIVPGAVRTRSTWSPPATALLVPVVLLLPWWLPAVLRDSAESLLLDTGRLPAPTVDGLDLLAGRLGDLGAPVWIGVAPLLLALVALVPRATRIPVLVCWIAATVAAVLALALSATTLDLAAISVAPGVSFLVVALQGALVAAAVLGGMGVAAARSSVHRRSRQPVLVAAVVLAAIGALAPLLTLGWWAVGSDDDLAGSEDSGIPAYMVQRSELGPAHGILVVRGDVETGLTYVVRRGDGITLGEDEILDTVTEDRDFTAQVRALASRPTPSVVDTLADAGIEYVVLPAPADGDVAASLDATGGLVQASAEDRATRAWQINRELADDVADGPRSWLRLVLLLVQGLGIVVVVVLCAPTADRSRSR</sequence>
<feature type="transmembrane region" description="Helical" evidence="1">
    <location>
        <begin position="631"/>
        <end position="648"/>
    </location>
</feature>
<protein>
    <submittedName>
        <fullName evidence="2">Unannotated protein</fullName>
    </submittedName>
</protein>
<feature type="transmembrane region" description="Helical" evidence="1">
    <location>
        <begin position="707"/>
        <end position="734"/>
    </location>
</feature>
<feature type="transmembrane region" description="Helical" evidence="1">
    <location>
        <begin position="602"/>
        <end position="619"/>
    </location>
</feature>
<dbReference type="PANTHER" id="PTHR43685">
    <property type="entry name" value="GLYCOSYLTRANSFERASE"/>
    <property type="match status" value="1"/>
</dbReference>
<accession>A0A6J6P7H4</accession>
<evidence type="ECO:0000256" key="1">
    <source>
        <dbReference type="SAM" id="Phobius"/>
    </source>
</evidence>